<feature type="region of interest" description="Disordered" evidence="1">
    <location>
        <begin position="57"/>
        <end position="151"/>
    </location>
</feature>
<keyword evidence="3" id="KW-1185">Reference proteome</keyword>
<feature type="compositionally biased region" description="Basic and acidic residues" evidence="1">
    <location>
        <begin position="68"/>
        <end position="78"/>
    </location>
</feature>
<evidence type="ECO:0000313" key="3">
    <source>
        <dbReference type="Proteomes" id="UP000799537"/>
    </source>
</evidence>
<sequence length="151" mass="15997">MSSWNRTPKLTQDGASKPVPEKRTIDPDMVRERLQALQAQKAEQADAQLKATREKIRQLAAKKAAKKAAAEGGEKGEVQKTPGPETTSAEGDAKMKTGEKKELSESFSNDAKGGSAGSVGGTGQGVEPKGWAGGSDDEDDDEDDDSDDYDD</sequence>
<protein>
    <submittedName>
        <fullName evidence="2">Uncharacterized protein</fullName>
    </submittedName>
</protein>
<evidence type="ECO:0000313" key="2">
    <source>
        <dbReference type="EMBL" id="KAF2163602.1"/>
    </source>
</evidence>
<gene>
    <name evidence="2" type="ORF">M409DRAFT_57481</name>
</gene>
<evidence type="ECO:0000256" key="1">
    <source>
        <dbReference type="SAM" id="MobiDB-lite"/>
    </source>
</evidence>
<dbReference type="RefSeq" id="XP_033664491.1">
    <property type="nucleotide sequence ID" value="XM_033813645.1"/>
</dbReference>
<feature type="compositionally biased region" description="Acidic residues" evidence="1">
    <location>
        <begin position="135"/>
        <end position="151"/>
    </location>
</feature>
<accession>A0A6A6CCF9</accession>
<proteinExistence type="predicted"/>
<feature type="compositionally biased region" description="Basic and acidic residues" evidence="1">
    <location>
        <begin position="91"/>
        <end position="104"/>
    </location>
</feature>
<dbReference type="GeneID" id="54566917"/>
<organism evidence="2 3">
    <name type="scientific">Zasmidium cellare ATCC 36951</name>
    <dbReference type="NCBI Taxonomy" id="1080233"/>
    <lineage>
        <taxon>Eukaryota</taxon>
        <taxon>Fungi</taxon>
        <taxon>Dikarya</taxon>
        <taxon>Ascomycota</taxon>
        <taxon>Pezizomycotina</taxon>
        <taxon>Dothideomycetes</taxon>
        <taxon>Dothideomycetidae</taxon>
        <taxon>Mycosphaerellales</taxon>
        <taxon>Mycosphaerellaceae</taxon>
        <taxon>Zasmidium</taxon>
    </lineage>
</organism>
<dbReference type="AlphaFoldDB" id="A0A6A6CCF9"/>
<feature type="compositionally biased region" description="Gly residues" evidence="1">
    <location>
        <begin position="114"/>
        <end position="124"/>
    </location>
</feature>
<name>A0A6A6CCF9_ZASCE</name>
<feature type="compositionally biased region" description="Polar residues" evidence="1">
    <location>
        <begin position="1"/>
        <end position="14"/>
    </location>
</feature>
<dbReference type="Proteomes" id="UP000799537">
    <property type="component" value="Unassembled WGS sequence"/>
</dbReference>
<feature type="region of interest" description="Disordered" evidence="1">
    <location>
        <begin position="1"/>
        <end position="27"/>
    </location>
</feature>
<reference evidence="2" key="1">
    <citation type="journal article" date="2020" name="Stud. Mycol.">
        <title>101 Dothideomycetes genomes: a test case for predicting lifestyles and emergence of pathogens.</title>
        <authorList>
            <person name="Haridas S."/>
            <person name="Albert R."/>
            <person name="Binder M."/>
            <person name="Bloem J."/>
            <person name="Labutti K."/>
            <person name="Salamov A."/>
            <person name="Andreopoulos B."/>
            <person name="Baker S."/>
            <person name="Barry K."/>
            <person name="Bills G."/>
            <person name="Bluhm B."/>
            <person name="Cannon C."/>
            <person name="Castanera R."/>
            <person name="Culley D."/>
            <person name="Daum C."/>
            <person name="Ezra D."/>
            <person name="Gonzalez J."/>
            <person name="Henrissat B."/>
            <person name="Kuo A."/>
            <person name="Liang C."/>
            <person name="Lipzen A."/>
            <person name="Lutzoni F."/>
            <person name="Magnuson J."/>
            <person name="Mondo S."/>
            <person name="Nolan M."/>
            <person name="Ohm R."/>
            <person name="Pangilinan J."/>
            <person name="Park H.-J."/>
            <person name="Ramirez L."/>
            <person name="Alfaro M."/>
            <person name="Sun H."/>
            <person name="Tritt A."/>
            <person name="Yoshinaga Y."/>
            <person name="Zwiers L.-H."/>
            <person name="Turgeon B."/>
            <person name="Goodwin S."/>
            <person name="Spatafora J."/>
            <person name="Crous P."/>
            <person name="Grigoriev I."/>
        </authorList>
    </citation>
    <scope>NUCLEOTIDE SEQUENCE</scope>
    <source>
        <strain evidence="2">ATCC 36951</strain>
    </source>
</reference>
<dbReference type="EMBL" id="ML993608">
    <property type="protein sequence ID" value="KAF2163602.1"/>
    <property type="molecule type" value="Genomic_DNA"/>
</dbReference>